<organism evidence="9">
    <name type="scientific">marine metagenome</name>
    <dbReference type="NCBI Taxonomy" id="408172"/>
    <lineage>
        <taxon>unclassified sequences</taxon>
        <taxon>metagenomes</taxon>
        <taxon>ecological metagenomes</taxon>
    </lineage>
</organism>
<dbReference type="InterPro" id="IPR006680">
    <property type="entry name" value="Amidohydro-rel"/>
</dbReference>
<dbReference type="AlphaFoldDB" id="A0A382ETV7"/>
<comment type="pathway">
    <text evidence="1">Amino-acid degradation.</text>
</comment>
<evidence type="ECO:0000313" key="9">
    <source>
        <dbReference type="EMBL" id="SVB53855.1"/>
    </source>
</evidence>
<dbReference type="GO" id="GO:0019556">
    <property type="term" value="P:L-histidine catabolic process to glutamate and formamide"/>
    <property type="evidence" value="ECO:0007669"/>
    <property type="project" value="InterPro"/>
</dbReference>
<keyword evidence="3" id="KW-0479">Metal-binding</keyword>
<evidence type="ECO:0000256" key="7">
    <source>
        <dbReference type="ARBA" id="ARBA00023004"/>
    </source>
</evidence>
<dbReference type="InterPro" id="IPR032466">
    <property type="entry name" value="Metal_Hydrolase"/>
</dbReference>
<dbReference type="Pfam" id="PF01979">
    <property type="entry name" value="Amidohydro_1"/>
    <property type="match status" value="1"/>
</dbReference>
<dbReference type="SUPFAM" id="SSF51338">
    <property type="entry name" value="Composite domain of metallo-dependent hydrolases"/>
    <property type="match status" value="1"/>
</dbReference>
<dbReference type="Gene3D" id="3.20.20.140">
    <property type="entry name" value="Metal-dependent hydrolases"/>
    <property type="match status" value="1"/>
</dbReference>
<dbReference type="InterPro" id="IPR005920">
    <property type="entry name" value="HutI"/>
</dbReference>
<feature type="domain" description="Amidohydrolase-related" evidence="8">
    <location>
        <begin position="287"/>
        <end position="396"/>
    </location>
</feature>
<evidence type="ECO:0000259" key="8">
    <source>
        <dbReference type="Pfam" id="PF01979"/>
    </source>
</evidence>
<dbReference type="Gene3D" id="2.30.40.10">
    <property type="entry name" value="Urease, subunit C, domain 1"/>
    <property type="match status" value="1"/>
</dbReference>
<dbReference type="InterPro" id="IPR011059">
    <property type="entry name" value="Metal-dep_hydrolase_composite"/>
</dbReference>
<dbReference type="HAMAP" id="MF_00372">
    <property type="entry name" value="HutI"/>
    <property type="match status" value="1"/>
</dbReference>
<evidence type="ECO:0000256" key="1">
    <source>
        <dbReference type="ARBA" id="ARBA00005023"/>
    </source>
</evidence>
<evidence type="ECO:0000256" key="4">
    <source>
        <dbReference type="ARBA" id="ARBA00022801"/>
    </source>
</evidence>
<dbReference type="GO" id="GO:0005737">
    <property type="term" value="C:cytoplasm"/>
    <property type="evidence" value="ECO:0007669"/>
    <property type="project" value="InterPro"/>
</dbReference>
<protein>
    <recommendedName>
        <fullName evidence="2">imidazolonepropionase</fullName>
        <ecNumber evidence="2">3.5.2.7</ecNumber>
    </recommendedName>
</protein>
<accession>A0A382ETV7</accession>
<dbReference type="GO" id="GO:0050480">
    <property type="term" value="F:imidazolonepropionase activity"/>
    <property type="evidence" value="ECO:0007669"/>
    <property type="project" value="UniProtKB-EC"/>
</dbReference>
<evidence type="ECO:0000256" key="3">
    <source>
        <dbReference type="ARBA" id="ARBA00022723"/>
    </source>
</evidence>
<dbReference type="GO" id="GO:0046872">
    <property type="term" value="F:metal ion binding"/>
    <property type="evidence" value="ECO:0007669"/>
    <property type="project" value="UniProtKB-KW"/>
</dbReference>
<dbReference type="PANTHER" id="PTHR42752:SF1">
    <property type="entry name" value="IMIDAZOLONEPROPIONASE-RELATED"/>
    <property type="match status" value="1"/>
</dbReference>
<evidence type="ECO:0000256" key="5">
    <source>
        <dbReference type="ARBA" id="ARBA00022808"/>
    </source>
</evidence>
<sequence length="399" mass="43423">MSNSTLLDNIGCLYTANNVGVESYTDTKVFIKDGLISSIGKNKDYLTIDCHGKMVTSGFVDPHTHPVFYDKRDNEYAMRLSGSTYEEIANDGGGIVSSVRGVRNASEDALAKRLERRMDRFIENGTTTVEAKSGYGLNTNSELKSLSVIDKVNSSHSIDIVPTFMGAHAYPHEFSDDHKGYIQLICDEMIPAVSKQGIAQFNDVFCEKDYFSVNESRQVLESGIEHGLKPRMHADEFVDSGAAELAGEIGVFSADHLMAISEEGILALADNNVIATLLPGTTFFLGKTKYAPARKLIDAGIKIALATDFNPGSSHIQSMPFIISLACLFMGLTVEEAFAAATYNAAQTLGLHNEIGSVELGKKADLIIWDLDSLIDIPYYVSNHPIQKVIKNGNIVFGA</sequence>
<name>A0A382ETV7_9ZZZZ</name>
<evidence type="ECO:0000256" key="6">
    <source>
        <dbReference type="ARBA" id="ARBA00022833"/>
    </source>
</evidence>
<reference evidence="9" key="1">
    <citation type="submission" date="2018-05" db="EMBL/GenBank/DDBJ databases">
        <authorList>
            <person name="Lanie J.A."/>
            <person name="Ng W.-L."/>
            <person name="Kazmierczak K.M."/>
            <person name="Andrzejewski T.M."/>
            <person name="Davidsen T.M."/>
            <person name="Wayne K.J."/>
            <person name="Tettelin H."/>
            <person name="Glass J.I."/>
            <person name="Rusch D."/>
            <person name="Podicherti R."/>
            <person name="Tsui H.-C.T."/>
            <person name="Winkler M.E."/>
        </authorList>
    </citation>
    <scope>NUCLEOTIDE SEQUENCE</scope>
</reference>
<keyword evidence="7" id="KW-0408">Iron</keyword>
<keyword evidence="5" id="KW-0369">Histidine metabolism</keyword>
<dbReference type="FunFam" id="3.20.20.140:FF:000007">
    <property type="entry name" value="Imidazolonepropionase"/>
    <property type="match status" value="1"/>
</dbReference>
<dbReference type="EC" id="3.5.2.7" evidence="2"/>
<evidence type="ECO:0000256" key="2">
    <source>
        <dbReference type="ARBA" id="ARBA00012864"/>
    </source>
</evidence>
<dbReference type="SUPFAM" id="SSF51556">
    <property type="entry name" value="Metallo-dependent hydrolases"/>
    <property type="match status" value="1"/>
</dbReference>
<dbReference type="PANTHER" id="PTHR42752">
    <property type="entry name" value="IMIDAZOLONEPROPIONASE"/>
    <property type="match status" value="1"/>
</dbReference>
<proteinExistence type="inferred from homology"/>
<gene>
    <name evidence="9" type="ORF">METZ01_LOCUS206709</name>
</gene>
<dbReference type="NCBIfam" id="TIGR01224">
    <property type="entry name" value="hutI"/>
    <property type="match status" value="1"/>
</dbReference>
<keyword evidence="4" id="KW-0378">Hydrolase</keyword>
<keyword evidence="6" id="KW-0862">Zinc</keyword>
<dbReference type="CDD" id="cd01296">
    <property type="entry name" value="Imidazolone-5PH"/>
    <property type="match status" value="1"/>
</dbReference>
<dbReference type="EMBL" id="UINC01046178">
    <property type="protein sequence ID" value="SVB53855.1"/>
    <property type="molecule type" value="Genomic_DNA"/>
</dbReference>